<dbReference type="EMBL" id="CP089977">
    <property type="protein sequence ID" value="UXZ04984.1"/>
    <property type="molecule type" value="Genomic_DNA"/>
</dbReference>
<keyword evidence="1" id="KW-0732">Signal</keyword>
<name>A0ABY6F4L5_9GAMM</name>
<evidence type="ECO:0008006" key="4">
    <source>
        <dbReference type="Google" id="ProtNLM"/>
    </source>
</evidence>
<evidence type="ECO:0000313" key="3">
    <source>
        <dbReference type="Proteomes" id="UP001063782"/>
    </source>
</evidence>
<sequence>MKQTAIFALSSALLLTACASTGGSTNPVITRADATHETTGLGSTKIKAQEAALATAKKQCGSKTAVIINDKHTYNGILDEKTGRMVEQGITIAGAIFGAGVPNLSRGDDHEYHITFQCK</sequence>
<accession>A0ABY6F4L5</accession>
<keyword evidence="3" id="KW-1185">Reference proteome</keyword>
<proteinExistence type="predicted"/>
<feature type="chain" id="PRO_5046250692" description="Lipoprotein" evidence="1">
    <location>
        <begin position="20"/>
        <end position="119"/>
    </location>
</feature>
<organism evidence="2 3">
    <name type="scientific">Moraxella nasicaprae</name>
    <dbReference type="NCBI Taxonomy" id="2904122"/>
    <lineage>
        <taxon>Bacteria</taxon>
        <taxon>Pseudomonadati</taxon>
        <taxon>Pseudomonadota</taxon>
        <taxon>Gammaproteobacteria</taxon>
        <taxon>Moraxellales</taxon>
        <taxon>Moraxellaceae</taxon>
        <taxon>Moraxella</taxon>
    </lineage>
</organism>
<evidence type="ECO:0000313" key="2">
    <source>
        <dbReference type="EMBL" id="UXZ04984.1"/>
    </source>
</evidence>
<gene>
    <name evidence="2" type="ORF">LU297_00580</name>
</gene>
<dbReference type="PROSITE" id="PS51257">
    <property type="entry name" value="PROKAR_LIPOPROTEIN"/>
    <property type="match status" value="1"/>
</dbReference>
<dbReference type="RefSeq" id="WP_263076485.1">
    <property type="nucleotide sequence ID" value="NZ_CP089977.1"/>
</dbReference>
<evidence type="ECO:0000256" key="1">
    <source>
        <dbReference type="SAM" id="SignalP"/>
    </source>
</evidence>
<reference evidence="2" key="1">
    <citation type="submission" date="2021-12" db="EMBL/GenBank/DDBJ databases">
        <title>taxonomy of Moraxella sp. ZY201224.</title>
        <authorList>
            <person name="Li F."/>
        </authorList>
    </citation>
    <scope>NUCLEOTIDE SEQUENCE</scope>
    <source>
        <strain evidence="2">ZY201224</strain>
    </source>
</reference>
<dbReference type="Proteomes" id="UP001063782">
    <property type="component" value="Chromosome"/>
</dbReference>
<feature type="signal peptide" evidence="1">
    <location>
        <begin position="1"/>
        <end position="19"/>
    </location>
</feature>
<protein>
    <recommendedName>
        <fullName evidence="4">Lipoprotein</fullName>
    </recommendedName>
</protein>